<dbReference type="EMBL" id="CM042888">
    <property type="protein sequence ID" value="KAI4325706.1"/>
    <property type="molecule type" value="Genomic_DNA"/>
</dbReference>
<evidence type="ECO:0000313" key="1">
    <source>
        <dbReference type="EMBL" id="KAI4325706.1"/>
    </source>
</evidence>
<comment type="caution">
    <text evidence="1">The sequence shown here is derived from an EMBL/GenBank/DDBJ whole genome shotgun (WGS) entry which is preliminary data.</text>
</comment>
<name>A0ACB9MPV3_9MYRT</name>
<proteinExistence type="predicted"/>
<protein>
    <submittedName>
        <fullName evidence="1">Uncharacterized protein</fullName>
    </submittedName>
</protein>
<evidence type="ECO:0000313" key="2">
    <source>
        <dbReference type="Proteomes" id="UP001057402"/>
    </source>
</evidence>
<gene>
    <name evidence="1" type="ORF">MLD38_031081</name>
</gene>
<dbReference type="Proteomes" id="UP001057402">
    <property type="component" value="Chromosome 9"/>
</dbReference>
<keyword evidence="2" id="KW-1185">Reference proteome</keyword>
<sequence>MGGGKRSHEHGKGKKGTSRKSRRHASEIDGNHSGRDVSGGGDAHGLSKWEDDLVPKSSFVRKPVDPATAKYFSEIANLFESNEVELEERPFICGNALEEAIDKEFELATDYVISHILQTLLEGCNVDHLCGFLRNSASVFPLIAMDKSGSHVVETALKSLVFHLQDDDTYSTIEETLMVICKEILKSPADLMCSCYGSHVLRRLLCLCKGVSVDASEFNGVKSSASVAERFNLKASKPNELDSEPLGPGFPGLLQLLTSGLVKCVKENHLVVQADRFGSLVLQTVMKLLAGNDETLMQIISALLSCDKEKITEGECIDEIIRSEVLNLVRETSYSHLFEVIFEVAPEKLSNEIFGKVFKNSLLETSSNQSGSFVIQALISNTRSLEQIELIWEELGSKLGELLHMGRSGVVACLVTACHRLNTLQHKCCQALAAAVCSGNESPAYIVPRLLFLDNYISCSDQSSWKWPSGVRMHVMGSLILQAVFRLRHEHIQPFIVSITSIEADQILEAAKDSTGGHVIEAFLDSSASGKYKSKVILKLKGHFGELAMHRSGSFAVEKCFTVSNLTLRETIVSELSSVLNELSKTKHGPHLVRKLDIHGYASRPEQWKSKQVSKQSVYNDFCAIFGSGEAKTPKNVNARQSIQAADIKQLRKEIDQSLGLGIKRNHNETKTPDQKQLKSNMDGVVRDKKRKTEKDRGDDEVKSKKASQSIDTSKKKIGLNNRSEEPSKKKQRP</sequence>
<reference evidence="2" key="1">
    <citation type="journal article" date="2023" name="Front. Plant Sci.">
        <title>Chromosomal-level genome assembly of Melastoma candidum provides insights into trichome evolution.</title>
        <authorList>
            <person name="Zhong Y."/>
            <person name="Wu W."/>
            <person name="Sun C."/>
            <person name="Zou P."/>
            <person name="Liu Y."/>
            <person name="Dai S."/>
            <person name="Zhou R."/>
        </authorList>
    </citation>
    <scope>NUCLEOTIDE SEQUENCE [LARGE SCALE GENOMIC DNA]</scope>
</reference>
<organism evidence="1 2">
    <name type="scientific">Melastoma candidum</name>
    <dbReference type="NCBI Taxonomy" id="119954"/>
    <lineage>
        <taxon>Eukaryota</taxon>
        <taxon>Viridiplantae</taxon>
        <taxon>Streptophyta</taxon>
        <taxon>Embryophyta</taxon>
        <taxon>Tracheophyta</taxon>
        <taxon>Spermatophyta</taxon>
        <taxon>Magnoliopsida</taxon>
        <taxon>eudicotyledons</taxon>
        <taxon>Gunneridae</taxon>
        <taxon>Pentapetalae</taxon>
        <taxon>rosids</taxon>
        <taxon>malvids</taxon>
        <taxon>Myrtales</taxon>
        <taxon>Melastomataceae</taxon>
        <taxon>Melastomatoideae</taxon>
        <taxon>Melastomateae</taxon>
        <taxon>Melastoma</taxon>
    </lineage>
</organism>
<accession>A0ACB9MPV3</accession>